<dbReference type="Proteomes" id="UP001190700">
    <property type="component" value="Unassembled WGS sequence"/>
</dbReference>
<keyword evidence="3" id="KW-1185">Reference proteome</keyword>
<dbReference type="EMBL" id="LGRX02011904">
    <property type="protein sequence ID" value="KAK3268296.1"/>
    <property type="molecule type" value="Genomic_DNA"/>
</dbReference>
<sequence length="434" mass="48257">MPLRVERLESQRPQRVTRRRPQTRSELYTSQIKRSCLGSYVLRVDSAINGFMHTRLRFATYTAPKLVKLEDWRLLLLHYALAAIVLSAAFGQFFYHMLYLAEEGISTGAAISVNTNDVEAYRSETIKLVNEGYATCQGYDEYHDVTTAGCWLPVPDELYEIADNYAFVASKTDFIKTLYAPSSTGNSSSCDMDFENASIDSNYCRFVNETAQNATGELFFLDGEVTTGYVAGDTSGVYTTSISSGSCFCETKATMLAMGVDAIHITMDHYFTSKHTKDFLVKTDVYTGQAKGDAKATFDVLSSVSGSLSEWLSWAEVDLDLPWNEGINKQWTSDIEYFENYDLNRSPRLTGTAATFLPLFTLRVIGTVNSFLPLITLRATVTAATYLSHFTVRTIGTAATFLPLINLRATDTAATRLPLGWPSSPFVGQPRPLH</sequence>
<comment type="caution">
    <text evidence="2">The sequence shown here is derived from an EMBL/GenBank/DDBJ whole genome shotgun (WGS) entry which is preliminary data.</text>
</comment>
<evidence type="ECO:0000313" key="2">
    <source>
        <dbReference type="EMBL" id="KAK3268296.1"/>
    </source>
</evidence>
<gene>
    <name evidence="2" type="ORF">CYMTET_23186</name>
</gene>
<keyword evidence="1" id="KW-1133">Transmembrane helix</keyword>
<feature type="non-terminal residue" evidence="2">
    <location>
        <position position="434"/>
    </location>
</feature>
<proteinExistence type="predicted"/>
<organism evidence="2 3">
    <name type="scientific">Cymbomonas tetramitiformis</name>
    <dbReference type="NCBI Taxonomy" id="36881"/>
    <lineage>
        <taxon>Eukaryota</taxon>
        <taxon>Viridiplantae</taxon>
        <taxon>Chlorophyta</taxon>
        <taxon>Pyramimonadophyceae</taxon>
        <taxon>Pyramimonadales</taxon>
        <taxon>Pyramimonadaceae</taxon>
        <taxon>Cymbomonas</taxon>
    </lineage>
</organism>
<keyword evidence="1" id="KW-0812">Transmembrane</keyword>
<reference evidence="2 3" key="1">
    <citation type="journal article" date="2015" name="Genome Biol. Evol.">
        <title>Comparative Genomics of a Bacterivorous Green Alga Reveals Evolutionary Causalities and Consequences of Phago-Mixotrophic Mode of Nutrition.</title>
        <authorList>
            <person name="Burns J.A."/>
            <person name="Paasch A."/>
            <person name="Narechania A."/>
            <person name="Kim E."/>
        </authorList>
    </citation>
    <scope>NUCLEOTIDE SEQUENCE [LARGE SCALE GENOMIC DNA]</scope>
    <source>
        <strain evidence="2 3">PLY_AMNH</strain>
    </source>
</reference>
<protein>
    <submittedName>
        <fullName evidence="2">Uncharacterized protein</fullName>
    </submittedName>
</protein>
<evidence type="ECO:0000256" key="1">
    <source>
        <dbReference type="SAM" id="Phobius"/>
    </source>
</evidence>
<evidence type="ECO:0000313" key="3">
    <source>
        <dbReference type="Proteomes" id="UP001190700"/>
    </source>
</evidence>
<name>A0AAE0FZV8_9CHLO</name>
<dbReference type="AlphaFoldDB" id="A0AAE0FZV8"/>
<keyword evidence="1" id="KW-0472">Membrane</keyword>
<feature type="transmembrane region" description="Helical" evidence="1">
    <location>
        <begin position="74"/>
        <end position="95"/>
    </location>
</feature>
<accession>A0AAE0FZV8</accession>